<dbReference type="OrthoDB" id="3069695at2759"/>
<organism evidence="1 2">
    <name type="scientific">Agrocybe chaxingu</name>
    <dbReference type="NCBI Taxonomy" id="84603"/>
    <lineage>
        <taxon>Eukaryota</taxon>
        <taxon>Fungi</taxon>
        <taxon>Dikarya</taxon>
        <taxon>Basidiomycota</taxon>
        <taxon>Agaricomycotina</taxon>
        <taxon>Agaricomycetes</taxon>
        <taxon>Agaricomycetidae</taxon>
        <taxon>Agaricales</taxon>
        <taxon>Agaricineae</taxon>
        <taxon>Strophariaceae</taxon>
        <taxon>Agrocybe</taxon>
    </lineage>
</organism>
<evidence type="ECO:0000313" key="1">
    <source>
        <dbReference type="EMBL" id="KAJ3508499.1"/>
    </source>
</evidence>
<sequence>MPPSRFVPSDVIDFWKTAWNTHLQDKQPPWSFLEPVRRDAHADVNLEVPHQRWVVRMAETGLEYSDNPYTQIFVRDDYFEAFRDAFATAGYDASHIEKNITGPHFPNPFLQVHPTDAHPYSGFIVTGGPGIGKTLWLMLVLILRLHAGLPTIFQSRPNDIYFFHADGVVCVESVTTLGKRANNVWALVDSNAALQSVDKAFFQKGAFVVQAASPKDERINWVKGMTFLPKKFILAPWSLSELIAA</sequence>
<accession>A0A9W8K6V3</accession>
<keyword evidence="2" id="KW-1185">Reference proteome</keyword>
<name>A0A9W8K6V3_9AGAR</name>
<comment type="caution">
    <text evidence="1">The sequence shown here is derived from an EMBL/GenBank/DDBJ whole genome shotgun (WGS) entry which is preliminary data.</text>
</comment>
<dbReference type="AlphaFoldDB" id="A0A9W8K6V3"/>
<reference evidence="1" key="1">
    <citation type="submission" date="2022-07" db="EMBL/GenBank/DDBJ databases">
        <title>Genome Sequence of Agrocybe chaxingu.</title>
        <authorList>
            <person name="Buettner E."/>
        </authorList>
    </citation>
    <scope>NUCLEOTIDE SEQUENCE</scope>
    <source>
        <strain evidence="1">MP-N11</strain>
    </source>
</reference>
<gene>
    <name evidence="1" type="ORF">NLJ89_g5717</name>
</gene>
<proteinExistence type="predicted"/>
<dbReference type="EMBL" id="JANKHO010000556">
    <property type="protein sequence ID" value="KAJ3508499.1"/>
    <property type="molecule type" value="Genomic_DNA"/>
</dbReference>
<protein>
    <submittedName>
        <fullName evidence="1">Uncharacterized protein</fullName>
    </submittedName>
</protein>
<dbReference type="Proteomes" id="UP001148786">
    <property type="component" value="Unassembled WGS sequence"/>
</dbReference>
<evidence type="ECO:0000313" key="2">
    <source>
        <dbReference type="Proteomes" id="UP001148786"/>
    </source>
</evidence>